<comment type="caution">
    <text evidence="3">The sequence shown here is derived from an EMBL/GenBank/DDBJ whole genome shotgun (WGS) entry which is preliminary data.</text>
</comment>
<feature type="signal peptide" evidence="2">
    <location>
        <begin position="1"/>
        <end position="23"/>
    </location>
</feature>
<evidence type="ECO:0000313" key="4">
    <source>
        <dbReference type="Proteomes" id="UP001498398"/>
    </source>
</evidence>
<accession>A0ABR1IJR8</accession>
<sequence length="126" mass="14166">MSIISRILILGAFYGLLCMSVLAAPIDKEIEVLRSTPRSVSRQVECVRLSPNHIDSVLELAGKSNIDTTRSTPRRCLAEDGARWGDDHVRSTPRRCLEEDVARREDDQIRSTPRHVNIAEEEISTP</sequence>
<evidence type="ECO:0000256" key="2">
    <source>
        <dbReference type="SAM" id="SignalP"/>
    </source>
</evidence>
<feature type="region of interest" description="Disordered" evidence="1">
    <location>
        <begin position="105"/>
        <end position="126"/>
    </location>
</feature>
<reference evidence="3 4" key="1">
    <citation type="submission" date="2024-01" db="EMBL/GenBank/DDBJ databases">
        <title>A draft genome for the cacao thread blight pathogen Marasmiellus scandens.</title>
        <authorList>
            <person name="Baruah I.K."/>
            <person name="Leung J."/>
            <person name="Bukari Y."/>
            <person name="Amoako-Attah I."/>
            <person name="Meinhardt L.W."/>
            <person name="Bailey B.A."/>
            <person name="Cohen S.P."/>
        </authorList>
    </citation>
    <scope>NUCLEOTIDE SEQUENCE [LARGE SCALE GENOMIC DNA]</scope>
    <source>
        <strain evidence="3 4">GH-19</strain>
    </source>
</reference>
<evidence type="ECO:0000313" key="3">
    <source>
        <dbReference type="EMBL" id="KAK7434630.1"/>
    </source>
</evidence>
<evidence type="ECO:0000256" key="1">
    <source>
        <dbReference type="SAM" id="MobiDB-lite"/>
    </source>
</evidence>
<keyword evidence="4" id="KW-1185">Reference proteome</keyword>
<name>A0ABR1IJR8_9AGAR</name>
<proteinExistence type="predicted"/>
<keyword evidence="2" id="KW-0732">Signal</keyword>
<dbReference type="Proteomes" id="UP001498398">
    <property type="component" value="Unassembled WGS sequence"/>
</dbReference>
<feature type="chain" id="PRO_5046420027" evidence="2">
    <location>
        <begin position="24"/>
        <end position="126"/>
    </location>
</feature>
<dbReference type="EMBL" id="JBANRG010000120">
    <property type="protein sequence ID" value="KAK7434630.1"/>
    <property type="molecule type" value="Genomic_DNA"/>
</dbReference>
<protein>
    <submittedName>
        <fullName evidence="3">Uncharacterized protein</fullName>
    </submittedName>
</protein>
<gene>
    <name evidence="3" type="ORF">VKT23_020096</name>
</gene>
<organism evidence="3 4">
    <name type="scientific">Marasmiellus scandens</name>
    <dbReference type="NCBI Taxonomy" id="2682957"/>
    <lineage>
        <taxon>Eukaryota</taxon>
        <taxon>Fungi</taxon>
        <taxon>Dikarya</taxon>
        <taxon>Basidiomycota</taxon>
        <taxon>Agaricomycotina</taxon>
        <taxon>Agaricomycetes</taxon>
        <taxon>Agaricomycetidae</taxon>
        <taxon>Agaricales</taxon>
        <taxon>Marasmiineae</taxon>
        <taxon>Omphalotaceae</taxon>
        <taxon>Marasmiellus</taxon>
    </lineage>
</organism>